<keyword evidence="4 7" id="KW-1133">Transmembrane helix</keyword>
<keyword evidence="2" id="KW-1003">Cell membrane</keyword>
<evidence type="ECO:0000256" key="2">
    <source>
        <dbReference type="ARBA" id="ARBA00022475"/>
    </source>
</evidence>
<feature type="transmembrane region" description="Helical" evidence="7">
    <location>
        <begin position="21"/>
        <end position="43"/>
    </location>
</feature>
<feature type="coiled-coil region" evidence="6">
    <location>
        <begin position="165"/>
        <end position="242"/>
    </location>
</feature>
<evidence type="ECO:0000256" key="6">
    <source>
        <dbReference type="SAM" id="Coils"/>
    </source>
</evidence>
<evidence type="ECO:0000256" key="1">
    <source>
        <dbReference type="ARBA" id="ARBA00004651"/>
    </source>
</evidence>
<dbReference type="RefSeq" id="WP_200347815.1">
    <property type="nucleotide sequence ID" value="NZ_NRSJ01000040.1"/>
</dbReference>
<evidence type="ECO:0000313" key="10">
    <source>
        <dbReference type="Proteomes" id="UP001296776"/>
    </source>
</evidence>
<accession>A0AAJ0U8E4</accession>
<dbReference type="GO" id="GO:0004713">
    <property type="term" value="F:protein tyrosine kinase activity"/>
    <property type="evidence" value="ECO:0007669"/>
    <property type="project" value="TreeGrafter"/>
</dbReference>
<dbReference type="EMBL" id="NRSJ01000040">
    <property type="protein sequence ID" value="MBK1706362.1"/>
    <property type="molecule type" value="Genomic_DNA"/>
</dbReference>
<feature type="transmembrane region" description="Helical" evidence="7">
    <location>
        <begin position="540"/>
        <end position="561"/>
    </location>
</feature>
<dbReference type="PANTHER" id="PTHR32309">
    <property type="entry name" value="TYROSINE-PROTEIN KINASE"/>
    <property type="match status" value="1"/>
</dbReference>
<proteinExistence type="predicted"/>
<evidence type="ECO:0000256" key="5">
    <source>
        <dbReference type="ARBA" id="ARBA00023136"/>
    </source>
</evidence>
<gene>
    <name evidence="9" type="ORF">CKO40_17860</name>
</gene>
<dbReference type="PANTHER" id="PTHR32309:SF13">
    <property type="entry name" value="FERRIC ENTEROBACTIN TRANSPORT PROTEIN FEPE"/>
    <property type="match status" value="1"/>
</dbReference>
<keyword evidence="3 7" id="KW-0812">Transmembrane</keyword>
<evidence type="ECO:0000259" key="8">
    <source>
        <dbReference type="Pfam" id="PF02706"/>
    </source>
</evidence>
<feature type="domain" description="Polysaccharide chain length determinant N-terminal" evidence="8">
    <location>
        <begin position="5"/>
        <end position="59"/>
    </location>
</feature>
<evidence type="ECO:0000313" key="9">
    <source>
        <dbReference type="EMBL" id="MBK1706362.1"/>
    </source>
</evidence>
<dbReference type="InterPro" id="IPR003856">
    <property type="entry name" value="LPS_length_determ_N"/>
</dbReference>
<comment type="caution">
    <text evidence="9">The sequence shown here is derived from an EMBL/GenBank/DDBJ whole genome shotgun (WGS) entry which is preliminary data.</text>
</comment>
<evidence type="ECO:0000256" key="3">
    <source>
        <dbReference type="ARBA" id="ARBA00022692"/>
    </source>
</evidence>
<dbReference type="Proteomes" id="UP001296776">
    <property type="component" value="Unassembled WGS sequence"/>
</dbReference>
<comment type="subcellular location">
    <subcellularLocation>
        <location evidence="1">Cell membrane</location>
        <topology evidence="1">Multi-pass membrane protein</topology>
    </subcellularLocation>
</comment>
<feature type="coiled-coil region" evidence="6">
    <location>
        <begin position="340"/>
        <end position="409"/>
    </location>
</feature>
<evidence type="ECO:0000256" key="7">
    <source>
        <dbReference type="SAM" id="Phobius"/>
    </source>
</evidence>
<dbReference type="Pfam" id="PF02706">
    <property type="entry name" value="Wzz"/>
    <property type="match status" value="1"/>
</dbReference>
<keyword evidence="5 7" id="KW-0472">Membrane</keyword>
<keyword evidence="10" id="KW-1185">Reference proteome</keyword>
<name>A0AAJ0U8E4_9GAMM</name>
<protein>
    <submittedName>
        <fullName evidence="9">Lipopolysaccharide biosynthesis protein</fullName>
    </submittedName>
</protein>
<dbReference type="InterPro" id="IPR050445">
    <property type="entry name" value="Bact_polysacc_biosynth/exp"/>
</dbReference>
<keyword evidence="6" id="KW-0175">Coiled coil</keyword>
<organism evidence="9 10">
    <name type="scientific">Halochromatium glycolicum</name>
    <dbReference type="NCBI Taxonomy" id="85075"/>
    <lineage>
        <taxon>Bacteria</taxon>
        <taxon>Pseudomonadati</taxon>
        <taxon>Pseudomonadota</taxon>
        <taxon>Gammaproteobacteria</taxon>
        <taxon>Chromatiales</taxon>
        <taxon>Chromatiaceae</taxon>
        <taxon>Halochromatium</taxon>
    </lineage>
</organism>
<dbReference type="AlphaFoldDB" id="A0AAJ0U8E4"/>
<reference evidence="9" key="2">
    <citation type="journal article" date="2020" name="Microorganisms">
        <title>Osmotic Adaptation and Compatible Solute Biosynthesis of Phototrophic Bacteria as Revealed from Genome Analyses.</title>
        <authorList>
            <person name="Imhoff J.F."/>
            <person name="Rahn T."/>
            <person name="Kunzel S."/>
            <person name="Keller A."/>
            <person name="Neulinger S.C."/>
        </authorList>
    </citation>
    <scope>NUCLEOTIDE SEQUENCE</scope>
    <source>
        <strain evidence="9">DSM 11080</strain>
    </source>
</reference>
<reference evidence="9" key="1">
    <citation type="submission" date="2017-08" db="EMBL/GenBank/DDBJ databases">
        <authorList>
            <person name="Imhoff J.F."/>
            <person name="Rahn T."/>
            <person name="Kuenzel S."/>
            <person name="Neulinger S.C."/>
        </authorList>
    </citation>
    <scope>NUCLEOTIDE SEQUENCE</scope>
    <source>
        <strain evidence="9">DSM 11080</strain>
    </source>
</reference>
<sequence length="577" mass="65395">MEEATDLHTYLEILRRRKWQLIWPILVLAPLAVVLAMVLPPVYRSQATILIEQQEIPTELIQTTVPGFADQRIQVIEQRVMTLENLSALIEQYDLYPEIRRKQTINAAVEAMRDDVGLEMISAEIIDPRSGRPQQATIAFELSFESHSPSTAQKVTNELVSLFLAENLRQREESVREASQFLREEAEKLAVQIRGLEAALAKFKQEHRNNLPELFTLNRELMQRAEEQLLANARDIRALEEQRLLLETQLNQLEPSAFGNGKLDALTPAARLSQLEAEYAGIAARYSASHPDRVNMEREIRALRKVVGSSDLSALWNRRNQIARELEIARERYAPEHPDVQRLERDLAQADERLATARADGSVESSMQGATNPAYVQLQTRLDAVNLEIEGLRESNEELRARIETYEQRLLDAPNVEREYRDLTRGYDNAVAKYREIKDKQLEAELAEALETGRKAERFTLIEPPGLPEKPIQPHRLAISLLGLVLSVSAGVGNVALRESLDKGIYGARAVQMLAGASPMAVIPYISVPAERRKRTWRRYLLMLAAMIGLALVAVAVHLFVMPLDVIWFTLLSKFES</sequence>
<evidence type="ECO:0000256" key="4">
    <source>
        <dbReference type="ARBA" id="ARBA00022989"/>
    </source>
</evidence>
<dbReference type="GO" id="GO:0005886">
    <property type="term" value="C:plasma membrane"/>
    <property type="evidence" value="ECO:0007669"/>
    <property type="project" value="UniProtKB-SubCell"/>
</dbReference>